<dbReference type="InterPro" id="IPR046519">
    <property type="entry name" value="X-Tfes_XVIPCD"/>
</dbReference>
<dbReference type="SUPFAM" id="SSF47090">
    <property type="entry name" value="PGBD-like"/>
    <property type="match status" value="2"/>
</dbReference>
<dbReference type="HOGENOM" id="CLU_459970_0_0_6"/>
<dbReference type="KEGG" id="xca:xcc-b100_4389"/>
<dbReference type="AlphaFoldDB" id="B0RME6"/>
<dbReference type="Pfam" id="PF20410">
    <property type="entry name" value="X-Tfes_XVIPCD"/>
    <property type="match status" value="1"/>
</dbReference>
<gene>
    <name evidence="4" type="ORF">XCCB100_4389</name>
</gene>
<feature type="compositionally biased region" description="Basic and acidic residues" evidence="1">
    <location>
        <begin position="443"/>
        <end position="458"/>
    </location>
</feature>
<feature type="compositionally biased region" description="Polar residues" evidence="1">
    <location>
        <begin position="598"/>
        <end position="610"/>
    </location>
</feature>
<protein>
    <submittedName>
        <fullName evidence="4">Peptidoglycan-binding protein</fullName>
    </submittedName>
</protein>
<reference evidence="4 5" key="1">
    <citation type="journal article" date="2008" name="J. Biotechnol.">
        <title>The genome of Xanthomonas campestris pv. campestris B100 and its use for the reconstruction of metabolic pathways involved in xanthan biosynthesis.</title>
        <authorList>
            <person name="Vorholter F.J."/>
            <person name="Schneiker S."/>
            <person name="Goesmann A."/>
            <person name="Krause L."/>
            <person name="Bekel T."/>
            <person name="Kaiser O."/>
            <person name="Linke B."/>
            <person name="Patschkowski T."/>
            <person name="Ruckert C."/>
            <person name="Schmid J."/>
            <person name="Sidhu V.K."/>
            <person name="Sieber V."/>
            <person name="Tauch A."/>
            <person name="Watt S.A."/>
            <person name="Weisshaar B."/>
            <person name="Becker A."/>
            <person name="Niehaus K."/>
            <person name="Puhler A."/>
        </authorList>
    </citation>
    <scope>NUCLEOTIDE SEQUENCE [LARGE SCALE GENOMIC DNA]</scope>
    <source>
        <strain evidence="4 5">B100</strain>
    </source>
</reference>
<dbReference type="InterPro" id="IPR002477">
    <property type="entry name" value="Peptidoglycan-bd-like"/>
</dbReference>
<feature type="compositionally biased region" description="Polar residues" evidence="1">
    <location>
        <begin position="459"/>
        <end position="470"/>
    </location>
</feature>
<dbReference type="InterPro" id="IPR036366">
    <property type="entry name" value="PGBDSf"/>
</dbReference>
<dbReference type="Proteomes" id="UP000001188">
    <property type="component" value="Chromosome"/>
</dbReference>
<sequence length="616" mass="65992">MPNNIDTHNLDTVSGAVYFSVGRGTEGGAASYHLSIAGITVGTSEPRWGEVDRVAQNSGYSLGTIQVDFGQRGTWPLGSIESRALQPGEQTYVDGVIQQAAAYAQSHNLPFAQDHADLRRDLLSHGNGMNGRSSLSFVDSGTRDSINAWAGSTEGKQWIHSNIDYPQVRNATQTAMGILDAHGDNIVEDRRFEAISLLAKTANQMPSQLPKLEKVLKDGGDYDALLAKADQIHATHRYYDGPKAANVAEKYENAYSQNQAALDRAHTKVSGRDFDPSSERSDPDVQKALELVHASPSRQASAGHLLKEGSSSREVRKLESNLSALGYTASNGDAFQMDQKFDASTKQAVEAFQHANGLTTVDGKAGPATLRAIDQQARSLQSNLIELGFTGTDNKPLSVDGYLGNGTRQAVIAFQEANGLPATGVADKGTLDSLAQQAAQRSQTHDPAHAPRPDRSETHPSGLTSPLNPEQTDHPISASSTPLLSDPDHTHHSFFRQMLDKVHAAETQRGISPGIHSERLAGTLSVEGIRSGLTSVDRVELSNDGSLARAVQVSATRDETALNRSTSPVNTTQAVNQTLEASTEHAQEALAAERSRASMEQTQQQNQARGSVSMLA</sequence>
<evidence type="ECO:0000256" key="1">
    <source>
        <dbReference type="SAM" id="MobiDB-lite"/>
    </source>
</evidence>
<organism evidence="4 5">
    <name type="scientific">Xanthomonas campestris pv. campestris (strain B100)</name>
    <dbReference type="NCBI Taxonomy" id="509169"/>
    <lineage>
        <taxon>Bacteria</taxon>
        <taxon>Pseudomonadati</taxon>
        <taxon>Pseudomonadota</taxon>
        <taxon>Gammaproteobacteria</taxon>
        <taxon>Lysobacterales</taxon>
        <taxon>Lysobacteraceae</taxon>
        <taxon>Xanthomonas</taxon>
    </lineage>
</organism>
<dbReference type="Gene3D" id="1.10.101.10">
    <property type="entry name" value="PGBD-like superfamily/PGBD"/>
    <property type="match status" value="2"/>
</dbReference>
<feature type="domain" description="X-Tfes XVIPCD" evidence="3">
    <location>
        <begin position="486"/>
        <end position="587"/>
    </location>
</feature>
<evidence type="ECO:0000259" key="2">
    <source>
        <dbReference type="Pfam" id="PF01471"/>
    </source>
</evidence>
<dbReference type="InterPro" id="IPR036365">
    <property type="entry name" value="PGBD-like_sf"/>
</dbReference>
<proteinExistence type="predicted"/>
<dbReference type="Pfam" id="PF01471">
    <property type="entry name" value="PG_binding_1"/>
    <property type="match status" value="2"/>
</dbReference>
<dbReference type="EMBL" id="AM920689">
    <property type="protein sequence ID" value="CAP53759.1"/>
    <property type="molecule type" value="Genomic_DNA"/>
</dbReference>
<feature type="domain" description="Peptidoglycan binding-like" evidence="2">
    <location>
        <begin position="313"/>
        <end position="373"/>
    </location>
</feature>
<feature type="domain" description="Peptidoglycan binding-like" evidence="2">
    <location>
        <begin position="376"/>
        <end position="434"/>
    </location>
</feature>
<feature type="region of interest" description="Disordered" evidence="1">
    <location>
        <begin position="434"/>
        <end position="490"/>
    </location>
</feature>
<feature type="region of interest" description="Disordered" evidence="1">
    <location>
        <begin position="595"/>
        <end position="616"/>
    </location>
</feature>
<evidence type="ECO:0000313" key="4">
    <source>
        <dbReference type="EMBL" id="CAP53759.1"/>
    </source>
</evidence>
<feature type="region of interest" description="Disordered" evidence="1">
    <location>
        <begin position="263"/>
        <end position="284"/>
    </location>
</feature>
<evidence type="ECO:0000259" key="3">
    <source>
        <dbReference type="Pfam" id="PF20410"/>
    </source>
</evidence>
<accession>B0RME6</accession>
<evidence type="ECO:0000313" key="5">
    <source>
        <dbReference type="Proteomes" id="UP000001188"/>
    </source>
</evidence>
<name>B0RME6_XANCB</name>